<feature type="transmembrane region" description="Helical" evidence="6">
    <location>
        <begin position="330"/>
        <end position="351"/>
    </location>
</feature>
<feature type="transmembrane region" description="Helical" evidence="6">
    <location>
        <begin position="41"/>
        <end position="61"/>
    </location>
</feature>
<evidence type="ECO:0000256" key="1">
    <source>
        <dbReference type="ARBA" id="ARBA00004141"/>
    </source>
</evidence>
<gene>
    <name evidence="7" type="ORF">BVRB_002310</name>
</gene>
<organism evidence="7 8">
    <name type="scientific">Beta vulgaris subsp. vulgaris</name>
    <name type="common">Beet</name>
    <dbReference type="NCBI Taxonomy" id="3555"/>
    <lineage>
        <taxon>Eukaryota</taxon>
        <taxon>Viridiplantae</taxon>
        <taxon>Streptophyta</taxon>
        <taxon>Embryophyta</taxon>
        <taxon>Tracheophyta</taxon>
        <taxon>Spermatophyta</taxon>
        <taxon>Magnoliopsida</taxon>
        <taxon>eudicotyledons</taxon>
        <taxon>Gunneridae</taxon>
        <taxon>Pentapetalae</taxon>
        <taxon>Caryophyllales</taxon>
        <taxon>Chenopodiaceae</taxon>
        <taxon>Betoideae</taxon>
        <taxon>Beta</taxon>
    </lineage>
</organism>
<dbReference type="PANTHER" id="PTHR10383">
    <property type="entry name" value="SERINE INCORPORATOR"/>
    <property type="match status" value="1"/>
</dbReference>
<feature type="transmembrane region" description="Helical" evidence="6">
    <location>
        <begin position="82"/>
        <end position="103"/>
    </location>
</feature>
<dbReference type="PANTHER" id="PTHR10383:SF23">
    <property type="entry name" value="SERINC-DOMAIN CONTAINING SERINE AND SPHINGOLIPID BIOSYNTHESIS PROTEIN"/>
    <property type="match status" value="1"/>
</dbReference>
<dbReference type="eggNOG" id="KOG2592">
    <property type="taxonomic scope" value="Eukaryota"/>
</dbReference>
<evidence type="ECO:0000256" key="2">
    <source>
        <dbReference type="ARBA" id="ARBA00006665"/>
    </source>
</evidence>
<protein>
    <recommendedName>
        <fullName evidence="9">Serine incorporator</fullName>
    </recommendedName>
</protein>
<dbReference type="OrthoDB" id="5963193at2759"/>
<sequence length="414" mass="47926">MTEEETAIRVSEAVYLEELSRTQQKKIDVSLERRKSLRSRYYYGVIFLITNFVAWFIRDYIQRVIPEKHFMRTCGIGGHDCIHTNGVLRISFGCFIFFLFMFLTTLKTSKLQEVRNAWHSGWWPAKCVLLVLSMTSPFFLSSEYIHFYGEFARIGAGIFLALQLISVIQFIAWWNNYWMPDVKRKQSCSVGLFMSTIFYIASVCGVGILYLLYVPRSSCTLNIFFITWTAVLLIVLMLISLHSKVNRGLLSSGIMASYIVFLCWSAIRSEPAGERCSPQKQVNGHHDWMTVFSFFIGICAIVMATFSTGIDSESFQFRKDEVQEEDDIPYKYGFFHLVFSLGAMYFAMLFINWDLNSSTRKWSIDVGWASTWVKIINEWFAATIYMWKLISPVVRRAKIMDEGAVQPQTFTTSP</sequence>
<feature type="transmembrane region" description="Helical" evidence="6">
    <location>
        <begin position="288"/>
        <end position="310"/>
    </location>
</feature>
<evidence type="ECO:0000256" key="4">
    <source>
        <dbReference type="ARBA" id="ARBA00022989"/>
    </source>
</evidence>
<dbReference type="Pfam" id="PF03348">
    <property type="entry name" value="Serinc"/>
    <property type="match status" value="1"/>
</dbReference>
<dbReference type="Gramene" id="KMS96071">
    <property type="protein sequence ID" value="KMS96071"/>
    <property type="gene ID" value="BVRB_002310"/>
</dbReference>
<feature type="transmembrane region" description="Helical" evidence="6">
    <location>
        <begin position="152"/>
        <end position="172"/>
    </location>
</feature>
<keyword evidence="3 6" id="KW-0812">Transmembrane</keyword>
<comment type="similarity">
    <text evidence="2">Belongs to the TDE1 family.</text>
</comment>
<dbReference type="OMA" id="GCTFNKI"/>
<dbReference type="KEGG" id="bvg:104883628"/>
<evidence type="ECO:0000256" key="3">
    <source>
        <dbReference type="ARBA" id="ARBA00022692"/>
    </source>
</evidence>
<evidence type="ECO:0000256" key="6">
    <source>
        <dbReference type="SAM" id="Phobius"/>
    </source>
</evidence>
<dbReference type="InterPro" id="IPR005016">
    <property type="entry name" value="TDE1/TMS"/>
</dbReference>
<keyword evidence="5 6" id="KW-0472">Membrane</keyword>
<evidence type="ECO:0008006" key="9">
    <source>
        <dbReference type="Google" id="ProtNLM"/>
    </source>
</evidence>
<dbReference type="GO" id="GO:0016020">
    <property type="term" value="C:membrane"/>
    <property type="evidence" value="ECO:0007669"/>
    <property type="project" value="UniProtKB-SubCell"/>
</dbReference>
<keyword evidence="8" id="KW-1185">Reference proteome</keyword>
<proteinExistence type="inferred from homology"/>
<feature type="transmembrane region" description="Helical" evidence="6">
    <location>
        <begin position="192"/>
        <end position="214"/>
    </location>
</feature>
<keyword evidence="4 6" id="KW-1133">Transmembrane helix</keyword>
<name>A0A0J8B535_BETVV</name>
<accession>A0A0J8B535</accession>
<evidence type="ECO:0000313" key="8">
    <source>
        <dbReference type="Proteomes" id="UP000035740"/>
    </source>
</evidence>
<evidence type="ECO:0000256" key="5">
    <source>
        <dbReference type="ARBA" id="ARBA00023136"/>
    </source>
</evidence>
<dbReference type="AlphaFoldDB" id="A0A0J8B535"/>
<feature type="transmembrane region" description="Helical" evidence="6">
    <location>
        <begin position="221"/>
        <end position="242"/>
    </location>
</feature>
<dbReference type="EMBL" id="KQ090412">
    <property type="protein sequence ID" value="KMS96071.1"/>
    <property type="molecule type" value="Genomic_DNA"/>
</dbReference>
<comment type="subcellular location">
    <subcellularLocation>
        <location evidence="1">Membrane</location>
        <topology evidence="1">Multi-pass membrane protein</topology>
    </subcellularLocation>
</comment>
<dbReference type="Proteomes" id="UP000035740">
    <property type="component" value="Unassembled WGS sequence"/>
</dbReference>
<feature type="transmembrane region" description="Helical" evidence="6">
    <location>
        <begin position="123"/>
        <end position="140"/>
    </location>
</feature>
<reference evidence="7 8" key="1">
    <citation type="journal article" date="2014" name="Nature">
        <title>The genome of the recently domesticated crop plant sugar beet (Beta vulgaris).</title>
        <authorList>
            <person name="Dohm J.C."/>
            <person name="Minoche A.E."/>
            <person name="Holtgrawe D."/>
            <person name="Capella-Gutierrez S."/>
            <person name="Zakrzewski F."/>
            <person name="Tafer H."/>
            <person name="Rupp O."/>
            <person name="Sorensen T.R."/>
            <person name="Stracke R."/>
            <person name="Reinhardt R."/>
            <person name="Goesmann A."/>
            <person name="Kraft T."/>
            <person name="Schulz B."/>
            <person name="Stadler P.F."/>
            <person name="Schmidt T."/>
            <person name="Gabaldon T."/>
            <person name="Lehrach H."/>
            <person name="Weisshaar B."/>
            <person name="Himmelbauer H."/>
        </authorList>
    </citation>
    <scope>NUCLEOTIDE SEQUENCE [LARGE SCALE GENOMIC DNA]</scope>
    <source>
        <tissue evidence="7">Taproot</tissue>
    </source>
</reference>
<feature type="transmembrane region" description="Helical" evidence="6">
    <location>
        <begin position="248"/>
        <end position="267"/>
    </location>
</feature>
<evidence type="ECO:0000313" key="7">
    <source>
        <dbReference type="EMBL" id="KMS96071.1"/>
    </source>
</evidence>